<dbReference type="AlphaFoldDB" id="A0A5B9VW35"/>
<keyword evidence="1" id="KW-0472">Membrane</keyword>
<feature type="transmembrane region" description="Helical" evidence="1">
    <location>
        <begin position="14"/>
        <end position="35"/>
    </location>
</feature>
<evidence type="ECO:0000313" key="2">
    <source>
        <dbReference type="EMBL" id="QEH32573.1"/>
    </source>
</evidence>
<gene>
    <name evidence="2" type="ORF">OJF2_10500</name>
</gene>
<feature type="transmembrane region" description="Helical" evidence="1">
    <location>
        <begin position="409"/>
        <end position="429"/>
    </location>
</feature>
<keyword evidence="3" id="KW-1185">Reference proteome</keyword>
<keyword evidence="1" id="KW-1133">Transmembrane helix</keyword>
<sequence>MIAGTRGPSLTRSLLRAVTLALGAGTLWGFLSAWVGTKAMDARSGGRASTYEVLAVGTDGTPLVQSYSTDDRGVTEVTFHEPGGRVRDVPGRSGLVGAISLPGEPAERGAAGMPGAWWARIRPFVDDTKPDHVWYFVHDGRADGSGEFVGYDRPSNREIGRLGLAGFREGPVSPAERIPVRGEVALNFNSWSSAPFSVRTTGPWSIHPGTRDIPPHLAFVPSGNDLRVADLAARTMASPFKAPEPIVSVGVPTVWSYYGFGKEPPATPPVLVRTGSAVYRLDRDFKVTGTFTIPAGIEPRSQISWYELEDGRALVECVHGPDLGVGLPVDGRPVTIYRVAADGTVAGSSEITLRNGASLPRTGRAELALGALTIPSPAVLLGIGAFLVATFEPRRSLGPALSTLLSTGWPVIAAIPAVAALLAAGAWWWARRFGLSPRERAAWALLVLLLGVPGLVGFLLHRRWPSRVSCPACGERTACDHDSCTRCGAAFPAPALNGTEIFA</sequence>
<dbReference type="RefSeq" id="WP_148591860.1">
    <property type="nucleotide sequence ID" value="NZ_CP042997.1"/>
</dbReference>
<evidence type="ECO:0000256" key="1">
    <source>
        <dbReference type="SAM" id="Phobius"/>
    </source>
</evidence>
<protein>
    <submittedName>
        <fullName evidence="2">Uncharacterized protein</fullName>
    </submittedName>
</protein>
<dbReference type="EMBL" id="CP042997">
    <property type="protein sequence ID" value="QEH32573.1"/>
    <property type="molecule type" value="Genomic_DNA"/>
</dbReference>
<reference evidence="2 3" key="1">
    <citation type="submission" date="2019-08" db="EMBL/GenBank/DDBJ databases">
        <title>Deep-cultivation of Planctomycetes and their phenomic and genomic characterization uncovers novel biology.</title>
        <authorList>
            <person name="Wiegand S."/>
            <person name="Jogler M."/>
            <person name="Boedeker C."/>
            <person name="Pinto D."/>
            <person name="Vollmers J."/>
            <person name="Rivas-Marin E."/>
            <person name="Kohn T."/>
            <person name="Peeters S.H."/>
            <person name="Heuer A."/>
            <person name="Rast P."/>
            <person name="Oberbeckmann S."/>
            <person name="Bunk B."/>
            <person name="Jeske O."/>
            <person name="Meyerdierks A."/>
            <person name="Storesund J.E."/>
            <person name="Kallscheuer N."/>
            <person name="Luecker S."/>
            <person name="Lage O.M."/>
            <person name="Pohl T."/>
            <person name="Merkel B.J."/>
            <person name="Hornburger P."/>
            <person name="Mueller R.-W."/>
            <person name="Bruemmer F."/>
            <person name="Labrenz M."/>
            <person name="Spormann A.M."/>
            <person name="Op den Camp H."/>
            <person name="Overmann J."/>
            <person name="Amann R."/>
            <person name="Jetten M.S.M."/>
            <person name="Mascher T."/>
            <person name="Medema M.H."/>
            <person name="Devos D.P."/>
            <person name="Kaster A.-K."/>
            <person name="Ovreas L."/>
            <person name="Rohde M."/>
            <person name="Galperin M.Y."/>
            <person name="Jogler C."/>
        </authorList>
    </citation>
    <scope>NUCLEOTIDE SEQUENCE [LARGE SCALE GENOMIC DNA]</scope>
    <source>
        <strain evidence="2 3">OJF2</strain>
    </source>
</reference>
<proteinExistence type="predicted"/>
<dbReference type="Proteomes" id="UP000324233">
    <property type="component" value="Chromosome"/>
</dbReference>
<name>A0A5B9VW35_9BACT</name>
<keyword evidence="1" id="KW-0812">Transmembrane</keyword>
<evidence type="ECO:0000313" key="3">
    <source>
        <dbReference type="Proteomes" id="UP000324233"/>
    </source>
</evidence>
<organism evidence="2 3">
    <name type="scientific">Aquisphaera giovannonii</name>
    <dbReference type="NCBI Taxonomy" id="406548"/>
    <lineage>
        <taxon>Bacteria</taxon>
        <taxon>Pseudomonadati</taxon>
        <taxon>Planctomycetota</taxon>
        <taxon>Planctomycetia</taxon>
        <taxon>Isosphaerales</taxon>
        <taxon>Isosphaeraceae</taxon>
        <taxon>Aquisphaera</taxon>
    </lineage>
</organism>
<feature type="transmembrane region" description="Helical" evidence="1">
    <location>
        <begin position="367"/>
        <end position="389"/>
    </location>
</feature>
<dbReference type="OrthoDB" id="228167at2"/>
<feature type="transmembrane region" description="Helical" evidence="1">
    <location>
        <begin position="441"/>
        <end position="460"/>
    </location>
</feature>
<accession>A0A5B9VW35</accession>
<dbReference type="KEGG" id="agv:OJF2_10500"/>